<organism evidence="2 3">
    <name type="scientific">Datura stramonium</name>
    <name type="common">Jimsonweed</name>
    <name type="synonym">Common thornapple</name>
    <dbReference type="NCBI Taxonomy" id="4076"/>
    <lineage>
        <taxon>Eukaryota</taxon>
        <taxon>Viridiplantae</taxon>
        <taxon>Streptophyta</taxon>
        <taxon>Embryophyta</taxon>
        <taxon>Tracheophyta</taxon>
        <taxon>Spermatophyta</taxon>
        <taxon>Magnoliopsida</taxon>
        <taxon>eudicotyledons</taxon>
        <taxon>Gunneridae</taxon>
        <taxon>Pentapetalae</taxon>
        <taxon>asterids</taxon>
        <taxon>lamiids</taxon>
        <taxon>Solanales</taxon>
        <taxon>Solanaceae</taxon>
        <taxon>Solanoideae</taxon>
        <taxon>Datureae</taxon>
        <taxon>Datura</taxon>
    </lineage>
</organism>
<evidence type="ECO:0000256" key="1">
    <source>
        <dbReference type="SAM" id="MobiDB-lite"/>
    </source>
</evidence>
<gene>
    <name evidence="2" type="ORF">HAX54_000133</name>
</gene>
<keyword evidence="3" id="KW-1185">Reference proteome</keyword>
<comment type="caution">
    <text evidence="2">The sequence shown here is derived from an EMBL/GenBank/DDBJ whole genome shotgun (WGS) entry which is preliminary data.</text>
</comment>
<dbReference type="Proteomes" id="UP000823775">
    <property type="component" value="Unassembled WGS sequence"/>
</dbReference>
<protein>
    <submittedName>
        <fullName evidence="2">Uncharacterized protein</fullName>
    </submittedName>
</protein>
<sequence length="104" mass="10670">SSRPTPSPFISSLTTIAGETSHQTACFPLLSLFSSSTSSPHLPLLPHPNTTGATPNANNADILPPSAASSSSPLLLPLSHPLPPLFPAAFCQRTAAPSPFLSLT</sequence>
<name>A0ABS8T179_DATST</name>
<evidence type="ECO:0000313" key="3">
    <source>
        <dbReference type="Proteomes" id="UP000823775"/>
    </source>
</evidence>
<feature type="non-terminal residue" evidence="2">
    <location>
        <position position="1"/>
    </location>
</feature>
<evidence type="ECO:0000313" key="2">
    <source>
        <dbReference type="EMBL" id="MCD7464873.1"/>
    </source>
</evidence>
<reference evidence="2 3" key="1">
    <citation type="journal article" date="2021" name="BMC Genomics">
        <title>Datura genome reveals duplications of psychoactive alkaloid biosynthetic genes and high mutation rate following tissue culture.</title>
        <authorList>
            <person name="Rajewski A."/>
            <person name="Carter-House D."/>
            <person name="Stajich J."/>
            <person name="Litt A."/>
        </authorList>
    </citation>
    <scope>NUCLEOTIDE SEQUENCE [LARGE SCALE GENOMIC DNA]</scope>
    <source>
        <strain evidence="2">AR-01</strain>
    </source>
</reference>
<feature type="region of interest" description="Disordered" evidence="1">
    <location>
        <begin position="43"/>
        <end position="72"/>
    </location>
</feature>
<dbReference type="EMBL" id="JACEIK010001000">
    <property type="protein sequence ID" value="MCD7464873.1"/>
    <property type="molecule type" value="Genomic_DNA"/>
</dbReference>
<proteinExistence type="predicted"/>
<accession>A0ABS8T179</accession>